<evidence type="ECO:0000256" key="1">
    <source>
        <dbReference type="ARBA" id="ARBA00000365"/>
    </source>
</evidence>
<comment type="catalytic activity">
    <reaction evidence="1">
        <text>Hydrolysis of terminal, non-reducing alpha-D-mannose residues in alpha-D-mannosides.</text>
        <dbReference type="EC" id="3.2.1.24"/>
    </reaction>
</comment>
<comment type="similarity">
    <text evidence="2">Belongs to the glycosyl hydrolase 38 family.</text>
</comment>
<evidence type="ECO:0000256" key="2">
    <source>
        <dbReference type="ARBA" id="ARBA00009792"/>
    </source>
</evidence>
<dbReference type="SMART" id="SM00872">
    <property type="entry name" value="Alpha-mann_mid"/>
    <property type="match status" value="1"/>
</dbReference>
<keyword evidence="6" id="KW-0326">Glycosidase</keyword>
<dbReference type="GO" id="GO:0004559">
    <property type="term" value="F:alpha-mannosidase activity"/>
    <property type="evidence" value="ECO:0007669"/>
    <property type="project" value="UniProtKB-EC"/>
</dbReference>
<evidence type="ECO:0000313" key="8">
    <source>
        <dbReference type="EMBL" id="OWF45843.1"/>
    </source>
</evidence>
<dbReference type="Pfam" id="PF17677">
    <property type="entry name" value="Glyco_hydro38C2"/>
    <property type="match status" value="1"/>
</dbReference>
<dbReference type="GO" id="GO:0030246">
    <property type="term" value="F:carbohydrate binding"/>
    <property type="evidence" value="ECO:0007669"/>
    <property type="project" value="InterPro"/>
</dbReference>
<dbReference type="SUPFAM" id="SSF88688">
    <property type="entry name" value="Families 57/38 glycoside transferase middle domain"/>
    <property type="match status" value="1"/>
</dbReference>
<dbReference type="PANTHER" id="PTHR46017">
    <property type="entry name" value="ALPHA-MANNOSIDASE 2C1"/>
    <property type="match status" value="1"/>
</dbReference>
<dbReference type="GO" id="GO:0006013">
    <property type="term" value="P:mannose metabolic process"/>
    <property type="evidence" value="ECO:0007669"/>
    <property type="project" value="InterPro"/>
</dbReference>
<feature type="domain" description="Glycoside hydrolase family 38 central" evidence="7">
    <location>
        <begin position="517"/>
        <end position="598"/>
    </location>
</feature>
<keyword evidence="4" id="KW-0479">Metal-binding</keyword>
<accession>A0A210QAT2</accession>
<dbReference type="Pfam" id="PF07748">
    <property type="entry name" value="Glyco_hydro_38C"/>
    <property type="match status" value="1"/>
</dbReference>
<keyword evidence="5" id="KW-0378">Hydrolase</keyword>
<dbReference type="Gene3D" id="1.20.1270.50">
    <property type="entry name" value="Glycoside hydrolase family 38, central domain"/>
    <property type="match status" value="1"/>
</dbReference>
<dbReference type="AlphaFoldDB" id="A0A210QAT2"/>
<dbReference type="FunFam" id="1.20.1270.50:FF:000004">
    <property type="entry name" value="alpha-mannosidase 2C1 isoform X1"/>
    <property type="match status" value="1"/>
</dbReference>
<evidence type="ECO:0000256" key="6">
    <source>
        <dbReference type="ARBA" id="ARBA00023295"/>
    </source>
</evidence>
<dbReference type="Proteomes" id="UP000242188">
    <property type="component" value="Unassembled WGS sequence"/>
</dbReference>
<dbReference type="Gene3D" id="3.20.110.10">
    <property type="entry name" value="Glycoside hydrolase 38, N terminal domain"/>
    <property type="match status" value="1"/>
</dbReference>
<comment type="caution">
    <text evidence="8">The sequence shown here is derived from an EMBL/GenBank/DDBJ whole genome shotgun (WGS) entry which is preliminary data.</text>
</comment>
<name>A0A210QAT2_MIZYE</name>
<dbReference type="CDD" id="cd10813">
    <property type="entry name" value="GH38N_AMII_Man2C1"/>
    <property type="match status" value="1"/>
</dbReference>
<dbReference type="EC" id="3.2.1.24" evidence="3"/>
<dbReference type="InterPro" id="IPR037094">
    <property type="entry name" value="Glyco_hydro_38_cen_sf"/>
</dbReference>
<keyword evidence="9" id="KW-1185">Reference proteome</keyword>
<dbReference type="InterPro" id="IPR041147">
    <property type="entry name" value="GH38_C"/>
</dbReference>
<evidence type="ECO:0000256" key="3">
    <source>
        <dbReference type="ARBA" id="ARBA00012752"/>
    </source>
</evidence>
<dbReference type="GO" id="GO:0046872">
    <property type="term" value="F:metal ion binding"/>
    <property type="evidence" value="ECO:0007669"/>
    <property type="project" value="UniProtKB-KW"/>
</dbReference>
<dbReference type="InterPro" id="IPR011013">
    <property type="entry name" value="Gal_mutarotase_sf_dom"/>
</dbReference>
<dbReference type="SUPFAM" id="SSF88713">
    <property type="entry name" value="Glycoside hydrolase/deacetylase"/>
    <property type="match status" value="1"/>
</dbReference>
<dbReference type="STRING" id="6573.A0A210QAT2"/>
<evidence type="ECO:0000313" key="9">
    <source>
        <dbReference type="Proteomes" id="UP000242188"/>
    </source>
</evidence>
<dbReference type="GO" id="GO:0009313">
    <property type="term" value="P:oligosaccharide catabolic process"/>
    <property type="evidence" value="ECO:0007669"/>
    <property type="project" value="TreeGrafter"/>
</dbReference>
<dbReference type="FunFam" id="2.70.98.30:FF:000001">
    <property type="entry name" value="alpha-mannosidase 2C1 isoform X2"/>
    <property type="match status" value="1"/>
</dbReference>
<dbReference type="InterPro" id="IPR027291">
    <property type="entry name" value="Glyco_hydro_38_N_sf"/>
</dbReference>
<organism evidence="8 9">
    <name type="scientific">Mizuhopecten yessoensis</name>
    <name type="common">Japanese scallop</name>
    <name type="synonym">Patinopecten yessoensis</name>
    <dbReference type="NCBI Taxonomy" id="6573"/>
    <lineage>
        <taxon>Eukaryota</taxon>
        <taxon>Metazoa</taxon>
        <taxon>Spiralia</taxon>
        <taxon>Lophotrochozoa</taxon>
        <taxon>Mollusca</taxon>
        <taxon>Bivalvia</taxon>
        <taxon>Autobranchia</taxon>
        <taxon>Pteriomorphia</taxon>
        <taxon>Pectinida</taxon>
        <taxon>Pectinoidea</taxon>
        <taxon>Pectinidae</taxon>
        <taxon>Mizuhopecten</taxon>
    </lineage>
</organism>
<dbReference type="InterPro" id="IPR011682">
    <property type="entry name" value="Glyco_hydro_38_C"/>
</dbReference>
<dbReference type="SUPFAM" id="SSF74650">
    <property type="entry name" value="Galactose mutarotase-like"/>
    <property type="match status" value="1"/>
</dbReference>
<dbReference type="InterPro" id="IPR015341">
    <property type="entry name" value="Glyco_hydro_38_cen"/>
</dbReference>
<proteinExistence type="inferred from homology"/>
<dbReference type="InterPro" id="IPR054723">
    <property type="entry name" value="Ams1-like_N"/>
</dbReference>
<dbReference type="Pfam" id="PF01074">
    <property type="entry name" value="Glyco_hydro_38N"/>
    <property type="match status" value="1"/>
</dbReference>
<dbReference type="FunFam" id="3.20.110.10:FF:000002">
    <property type="entry name" value="alpha-mannosidase 2C1 isoform X1"/>
    <property type="match status" value="1"/>
</dbReference>
<dbReference type="Pfam" id="PF22907">
    <property type="entry name" value="Ams1-like_1st"/>
    <property type="match status" value="1"/>
</dbReference>
<reference evidence="8 9" key="1">
    <citation type="journal article" date="2017" name="Nat. Ecol. Evol.">
        <title>Scallop genome provides insights into evolution of bilaterian karyotype and development.</title>
        <authorList>
            <person name="Wang S."/>
            <person name="Zhang J."/>
            <person name="Jiao W."/>
            <person name="Li J."/>
            <person name="Xun X."/>
            <person name="Sun Y."/>
            <person name="Guo X."/>
            <person name="Huan P."/>
            <person name="Dong B."/>
            <person name="Zhang L."/>
            <person name="Hu X."/>
            <person name="Sun X."/>
            <person name="Wang J."/>
            <person name="Zhao C."/>
            <person name="Wang Y."/>
            <person name="Wang D."/>
            <person name="Huang X."/>
            <person name="Wang R."/>
            <person name="Lv J."/>
            <person name="Li Y."/>
            <person name="Zhang Z."/>
            <person name="Liu B."/>
            <person name="Lu W."/>
            <person name="Hui Y."/>
            <person name="Liang J."/>
            <person name="Zhou Z."/>
            <person name="Hou R."/>
            <person name="Li X."/>
            <person name="Liu Y."/>
            <person name="Li H."/>
            <person name="Ning X."/>
            <person name="Lin Y."/>
            <person name="Zhao L."/>
            <person name="Xing Q."/>
            <person name="Dou J."/>
            <person name="Li Y."/>
            <person name="Mao J."/>
            <person name="Guo H."/>
            <person name="Dou H."/>
            <person name="Li T."/>
            <person name="Mu C."/>
            <person name="Jiang W."/>
            <person name="Fu Q."/>
            <person name="Fu X."/>
            <person name="Miao Y."/>
            <person name="Liu J."/>
            <person name="Yu Q."/>
            <person name="Li R."/>
            <person name="Liao H."/>
            <person name="Li X."/>
            <person name="Kong Y."/>
            <person name="Jiang Z."/>
            <person name="Chourrout D."/>
            <person name="Li R."/>
            <person name="Bao Z."/>
        </authorList>
    </citation>
    <scope>NUCLEOTIDE SEQUENCE [LARGE SCALE GENOMIC DNA]</scope>
    <source>
        <strain evidence="8 9">PY_sf001</strain>
    </source>
</reference>
<dbReference type="Pfam" id="PF09261">
    <property type="entry name" value="Alpha-mann_mid"/>
    <property type="match status" value="1"/>
</dbReference>
<gene>
    <name evidence="8" type="ORF">KP79_PYT07240</name>
</gene>
<evidence type="ECO:0000256" key="4">
    <source>
        <dbReference type="ARBA" id="ARBA00022723"/>
    </source>
</evidence>
<dbReference type="EMBL" id="NEDP02004373">
    <property type="protein sequence ID" value="OWF45843.1"/>
    <property type="molecule type" value="Genomic_DNA"/>
</dbReference>
<protein>
    <recommendedName>
        <fullName evidence="3">alpha-mannosidase</fullName>
        <ecNumber evidence="3">3.2.1.24</ecNumber>
    </recommendedName>
</protein>
<dbReference type="InterPro" id="IPR000602">
    <property type="entry name" value="Glyco_hydro_38_N"/>
</dbReference>
<dbReference type="InterPro" id="IPR011330">
    <property type="entry name" value="Glyco_hydro/deAcase_b/a-brl"/>
</dbReference>
<evidence type="ECO:0000256" key="5">
    <source>
        <dbReference type="ARBA" id="ARBA00022801"/>
    </source>
</evidence>
<dbReference type="OrthoDB" id="10261055at2759"/>
<dbReference type="Gene3D" id="2.70.98.30">
    <property type="entry name" value="Golgi alpha-mannosidase II, domain 4"/>
    <property type="match status" value="1"/>
</dbReference>
<sequence length="1106" mass="126879">MEHVVLKHKRTTLERAEKFISVHHFTDVNLRSRLYPKKASLASISHFEAPDRIPVQEALAGTYKEVKIGQSFGPTWSTHWFCLDIVVPEDWTGQEVCLLWNSNSEALVWRDSTPVQGLSGEHNRHSFPLANGPIWKNQCRQTIHIEMACNGLFGAGDNGMIERPDPNRYFTLAQAEIAVFDRRIYNLIMDVEMLHDMAKHLPENTERGYQALFTVNKLINTCNVEDSSTYQRAHAIAEEFFKQGNGASQHTLHAMGHAHIDTAWLWPYAETIRKCARSWSCTLQLMEQYPDFTFTCSQAQQFEWVKQHYPVMYDKIKSYVQRGRFIPVGGTWVEMDGNLPSGESFIRQFLYGQLFFQKEFGKTCSEFWLPDTFGYSAQLPQIMNICNIKRFLTQKLSWSLINKFPHHTFWWQGIDGSKVLTHFPPGDSYEMKGHVKEVLFTLSNYRDKGRSGHSMYLFGYGDGGNGPSENMLQRLSRIEDTDGLPRVRMSTPDEYFSTVEKNDGDKLCKWTGELYLELHNGTYTTHAKIKELNRRCEILLHDVELLSCLALAVGPEKVYDYQAEELLRLWKLLLLNQFHDVLPGSSIELVYKDSNIHYKDIQKSGQALWNNAFTHLTTSQSDLGPLVVNTLSWERSDVISVPRDELESKENPESSSKKQKLHNELLQLDVYSNNLAIVLVPSCGYTGLSPQECQFPVRVVKHGDLYQLENQYLTAVINSSGHVIELSVPGTSRNAISASHHGNQFVMYDDVPLYWDAWDVMDYHLETRKPVTEVIESVKINDHGPIRVSLEFSLKISDNSYLKQIIVLDAITPYLKCETQVTWHENRKFLKVEFPTSITANTATYDIQFGHLQRPNRFNTSWDWAQFEVCGHKWADLSEYGFGLAILNDSKYGYSCLDNVLRLSLLRSPKAPDMKADMGTHKFTYAIMPHTGSFQEAGVIQQAYNLNYPLYVQKRVGTGDTTLVKNTAQDPKSFFQLDTPQVILETVKRCEKKTRSLVLRLYEAFGGETRACLTSSVPFTNIYRCNGLEESVPNEETVSEELNVGDNDITFTIKPFQFFLTFTSIPSFEFISNERCQRKNEVKSKNELHKMKLSKQLCSDTKGLVR</sequence>
<evidence type="ECO:0000259" key="7">
    <source>
        <dbReference type="SMART" id="SM00872"/>
    </source>
</evidence>
<dbReference type="PANTHER" id="PTHR46017:SF1">
    <property type="entry name" value="ALPHA-MANNOSIDASE 2C1"/>
    <property type="match status" value="1"/>
</dbReference>
<dbReference type="InterPro" id="IPR028995">
    <property type="entry name" value="Glyco_hydro_57/38_cen_sf"/>
</dbReference>